<accession>A0A9D2A680</accession>
<sequence length="209" mass="22623">MKGGVARGGSFVSAGELAACALMTALLIGGQLALSSAAGVEVVTVMLLAFCTVYGRRAGMLTATAFSLLRCILFGFFPSVVALYLIYYNAFAFFFGSFQKRRPHLLFLVLFAVAFTACFTLLDDVLYPLFSGIRGRVWRLYVAASLPVMAAQCVCALATVSLLYLPLERVFSAACGAGRSKRGDKKILQEPQARRKAARRADGVKTYER</sequence>
<comment type="caution">
    <text evidence="3">The sequence shown here is derived from an EMBL/GenBank/DDBJ whole genome shotgun (WGS) entry which is preliminary data.</text>
</comment>
<keyword evidence="2" id="KW-1133">Transmembrane helix</keyword>
<evidence type="ECO:0000313" key="3">
    <source>
        <dbReference type="EMBL" id="HIZ03028.1"/>
    </source>
</evidence>
<evidence type="ECO:0000313" key="4">
    <source>
        <dbReference type="Proteomes" id="UP000824132"/>
    </source>
</evidence>
<reference evidence="3" key="2">
    <citation type="submission" date="2021-04" db="EMBL/GenBank/DDBJ databases">
        <authorList>
            <person name="Gilroy R."/>
        </authorList>
    </citation>
    <scope>NUCLEOTIDE SEQUENCE</scope>
    <source>
        <strain evidence="3">CHK187-5294</strain>
    </source>
</reference>
<name>A0A9D2A680_9FIRM</name>
<protein>
    <submittedName>
        <fullName evidence="3">Uncharacterized protein</fullName>
    </submittedName>
</protein>
<feature type="transmembrane region" description="Helical" evidence="2">
    <location>
        <begin position="36"/>
        <end position="55"/>
    </location>
</feature>
<keyword evidence="2" id="KW-0472">Membrane</keyword>
<organism evidence="3 4">
    <name type="scientific">Candidatus Borkfalkia avistercoris</name>
    <dbReference type="NCBI Taxonomy" id="2838504"/>
    <lineage>
        <taxon>Bacteria</taxon>
        <taxon>Bacillati</taxon>
        <taxon>Bacillota</taxon>
        <taxon>Clostridia</taxon>
        <taxon>Christensenellales</taxon>
        <taxon>Christensenellaceae</taxon>
        <taxon>Candidatus Borkfalkia</taxon>
    </lineage>
</organism>
<dbReference type="Proteomes" id="UP000824132">
    <property type="component" value="Unassembled WGS sequence"/>
</dbReference>
<feature type="transmembrane region" description="Helical" evidence="2">
    <location>
        <begin position="107"/>
        <end position="129"/>
    </location>
</feature>
<reference evidence="3" key="1">
    <citation type="journal article" date="2021" name="PeerJ">
        <title>Extensive microbial diversity within the chicken gut microbiome revealed by metagenomics and culture.</title>
        <authorList>
            <person name="Gilroy R."/>
            <person name="Ravi A."/>
            <person name="Getino M."/>
            <person name="Pursley I."/>
            <person name="Horton D.L."/>
            <person name="Alikhan N.F."/>
            <person name="Baker D."/>
            <person name="Gharbi K."/>
            <person name="Hall N."/>
            <person name="Watson M."/>
            <person name="Adriaenssens E.M."/>
            <person name="Foster-Nyarko E."/>
            <person name="Jarju S."/>
            <person name="Secka A."/>
            <person name="Antonio M."/>
            <person name="Oren A."/>
            <person name="Chaudhuri R.R."/>
            <person name="La Ragione R."/>
            <person name="Hildebrand F."/>
            <person name="Pallen M.J."/>
        </authorList>
    </citation>
    <scope>NUCLEOTIDE SEQUENCE</scope>
    <source>
        <strain evidence="3">CHK187-5294</strain>
    </source>
</reference>
<dbReference type="EMBL" id="DXCL01000010">
    <property type="protein sequence ID" value="HIZ03028.1"/>
    <property type="molecule type" value="Genomic_DNA"/>
</dbReference>
<feature type="transmembrane region" description="Helical" evidence="2">
    <location>
        <begin position="12"/>
        <end position="30"/>
    </location>
</feature>
<feature type="compositionally biased region" description="Basic and acidic residues" evidence="1">
    <location>
        <begin position="199"/>
        <end position="209"/>
    </location>
</feature>
<feature type="transmembrane region" description="Helical" evidence="2">
    <location>
        <begin position="141"/>
        <end position="165"/>
    </location>
</feature>
<keyword evidence="2" id="KW-0812">Transmembrane</keyword>
<proteinExistence type="predicted"/>
<evidence type="ECO:0000256" key="2">
    <source>
        <dbReference type="SAM" id="Phobius"/>
    </source>
</evidence>
<gene>
    <name evidence="3" type="ORF">H9727_01955</name>
</gene>
<dbReference type="AlphaFoldDB" id="A0A9D2A680"/>
<evidence type="ECO:0000256" key="1">
    <source>
        <dbReference type="SAM" id="MobiDB-lite"/>
    </source>
</evidence>
<feature type="transmembrane region" description="Helical" evidence="2">
    <location>
        <begin position="67"/>
        <end position="87"/>
    </location>
</feature>
<feature type="region of interest" description="Disordered" evidence="1">
    <location>
        <begin position="182"/>
        <end position="209"/>
    </location>
</feature>